<evidence type="ECO:0000256" key="1">
    <source>
        <dbReference type="ARBA" id="ARBA00002936"/>
    </source>
</evidence>
<reference evidence="12" key="3">
    <citation type="submission" date="2025-09" db="UniProtKB">
        <authorList>
            <consortium name="Ensembl"/>
        </authorList>
    </citation>
    <scope>IDENTIFICATION</scope>
</reference>
<feature type="transmembrane region" description="Helical" evidence="10">
    <location>
        <begin position="61"/>
        <end position="78"/>
    </location>
</feature>
<feature type="transmembrane region" description="Helical" evidence="10">
    <location>
        <begin position="197"/>
        <end position="226"/>
    </location>
</feature>
<evidence type="ECO:0000259" key="11">
    <source>
        <dbReference type="PROSITE" id="PS50262"/>
    </source>
</evidence>
<comment type="similarity">
    <text evidence="9">Belongs to the G-protein coupled receptor 1 family.</text>
</comment>
<accession>A0A452GKE5</accession>
<dbReference type="GO" id="GO:0005886">
    <property type="term" value="C:plasma membrane"/>
    <property type="evidence" value="ECO:0007669"/>
    <property type="project" value="UniProtKB-SubCell"/>
</dbReference>
<feature type="transmembrane region" description="Helical" evidence="10">
    <location>
        <begin position="141"/>
        <end position="158"/>
    </location>
</feature>
<dbReference type="Ensembl" id="ENSGAGT00000002487.1">
    <property type="protein sequence ID" value="ENSGAGP00000002180.1"/>
    <property type="gene ID" value="ENSGAGG00000001762.1"/>
</dbReference>
<keyword evidence="10" id="KW-1003">Cell membrane</keyword>
<comment type="subcellular location">
    <subcellularLocation>
        <location evidence="10">Cell membrane</location>
        <topology evidence="10">Multi-pass membrane protein</topology>
    </subcellularLocation>
    <subcellularLocation>
        <location evidence="2">Membrane</location>
        <topology evidence="2">Multi-pass membrane protein</topology>
    </subcellularLocation>
</comment>
<dbReference type="GO" id="GO:0004984">
    <property type="term" value="F:olfactory receptor activity"/>
    <property type="evidence" value="ECO:0007669"/>
    <property type="project" value="InterPro"/>
</dbReference>
<feature type="transmembrane region" description="Helical" evidence="10">
    <location>
        <begin position="238"/>
        <end position="260"/>
    </location>
</feature>
<name>A0A452GKE5_9SAUR</name>
<evidence type="ECO:0000256" key="10">
    <source>
        <dbReference type="RuleBase" id="RU363047"/>
    </source>
</evidence>
<evidence type="ECO:0000313" key="12">
    <source>
        <dbReference type="Ensembl" id="ENSGAGP00000002180.1"/>
    </source>
</evidence>
<keyword evidence="3 9" id="KW-0812">Transmembrane</keyword>
<sequence>MAGGNCTAVTEFILTGVTDHPELQVPLFVVFLVIYVITLVWNLGMTVLIRIDPHLHTPMYFFLKNLSLVDVCYSTVITPKMLMSFLAERKAISYTACIIQYFSFILFAISECLLLAVMAYDRYVAICNPLLYMVIMSPKHCLLLVAGSYLWAFLNSVIHTSGLLRLSYCNSNILNHFFCDSNPLLKLSSSGTSVNQLLVFLFGSLIEVISIVTILISYIFVIVTVLQIRSTEGRRKAFYTCTSHLMAVSMFHGTILFMYFRPSASYSLDTDKMASVFYTVVIPMLNPLIYSLRNKDVKDSLRKTITLALTPVLHQNEMSKGICN</sequence>
<dbReference type="Pfam" id="PF13853">
    <property type="entry name" value="7tm_4"/>
    <property type="match status" value="1"/>
</dbReference>
<dbReference type="InterPro" id="IPR000725">
    <property type="entry name" value="Olfact_rcpt"/>
</dbReference>
<dbReference type="Gene3D" id="1.20.1070.10">
    <property type="entry name" value="Rhodopsin 7-helix transmembrane proteins"/>
    <property type="match status" value="1"/>
</dbReference>
<keyword evidence="10" id="KW-0716">Sensory transduction</keyword>
<evidence type="ECO:0000256" key="7">
    <source>
        <dbReference type="ARBA" id="ARBA00023170"/>
    </source>
</evidence>
<dbReference type="SUPFAM" id="SSF81321">
    <property type="entry name" value="Family A G protein-coupled receptor-like"/>
    <property type="match status" value="1"/>
</dbReference>
<feature type="transmembrane region" description="Helical" evidence="10">
    <location>
        <begin position="98"/>
        <end position="120"/>
    </location>
</feature>
<dbReference type="AlphaFoldDB" id="A0A452GKE5"/>
<organism evidence="12 13">
    <name type="scientific">Gopherus agassizii</name>
    <name type="common">Agassiz's desert tortoise</name>
    <dbReference type="NCBI Taxonomy" id="38772"/>
    <lineage>
        <taxon>Eukaryota</taxon>
        <taxon>Metazoa</taxon>
        <taxon>Chordata</taxon>
        <taxon>Craniata</taxon>
        <taxon>Vertebrata</taxon>
        <taxon>Euteleostomi</taxon>
        <taxon>Archelosauria</taxon>
        <taxon>Testudinata</taxon>
        <taxon>Testudines</taxon>
        <taxon>Cryptodira</taxon>
        <taxon>Durocryptodira</taxon>
        <taxon>Testudinoidea</taxon>
        <taxon>Testudinidae</taxon>
        <taxon>Gopherus</taxon>
    </lineage>
</organism>
<dbReference type="PROSITE" id="PS50262">
    <property type="entry name" value="G_PROTEIN_RECEP_F1_2"/>
    <property type="match status" value="1"/>
</dbReference>
<reference evidence="13" key="1">
    <citation type="journal article" date="2017" name="PLoS ONE">
        <title>The Agassiz's desert tortoise genome provides a resource for the conservation of a threatened species.</title>
        <authorList>
            <person name="Tollis M."/>
            <person name="DeNardo D.F."/>
            <person name="Cornelius J.A."/>
            <person name="Dolby G.A."/>
            <person name="Edwards T."/>
            <person name="Henen B.T."/>
            <person name="Karl A.E."/>
            <person name="Murphy R.W."/>
            <person name="Kusumi K."/>
        </authorList>
    </citation>
    <scope>NUCLEOTIDE SEQUENCE [LARGE SCALE GENOMIC DNA]</scope>
</reference>
<keyword evidence="4 10" id="KW-1133">Transmembrane helix</keyword>
<feature type="domain" description="G-protein coupled receptors family 1 profile" evidence="11">
    <location>
        <begin position="41"/>
        <end position="290"/>
    </location>
</feature>
<keyword evidence="6 10" id="KW-0472">Membrane</keyword>
<evidence type="ECO:0000256" key="8">
    <source>
        <dbReference type="ARBA" id="ARBA00023224"/>
    </source>
</evidence>
<keyword evidence="8 9" id="KW-0807">Transducer</keyword>
<dbReference type="PANTHER" id="PTHR48018">
    <property type="entry name" value="OLFACTORY RECEPTOR"/>
    <property type="match status" value="1"/>
</dbReference>
<evidence type="ECO:0000256" key="2">
    <source>
        <dbReference type="ARBA" id="ARBA00004141"/>
    </source>
</evidence>
<dbReference type="PROSITE" id="PS00237">
    <property type="entry name" value="G_PROTEIN_RECEP_F1_1"/>
    <property type="match status" value="1"/>
</dbReference>
<evidence type="ECO:0000256" key="4">
    <source>
        <dbReference type="ARBA" id="ARBA00022989"/>
    </source>
</evidence>
<dbReference type="PRINTS" id="PR00245">
    <property type="entry name" value="OLFACTORYR"/>
</dbReference>
<proteinExistence type="inferred from homology"/>
<evidence type="ECO:0000256" key="3">
    <source>
        <dbReference type="ARBA" id="ARBA00022692"/>
    </source>
</evidence>
<dbReference type="InterPro" id="IPR000276">
    <property type="entry name" value="GPCR_Rhodpsn"/>
</dbReference>
<comment type="function">
    <text evidence="1">Odorant receptor.</text>
</comment>
<reference evidence="12" key="2">
    <citation type="submission" date="2025-08" db="UniProtKB">
        <authorList>
            <consortium name="Ensembl"/>
        </authorList>
    </citation>
    <scope>IDENTIFICATION</scope>
</reference>
<feature type="transmembrane region" description="Helical" evidence="10">
    <location>
        <begin position="27"/>
        <end position="49"/>
    </location>
</feature>
<dbReference type="FunFam" id="1.20.1070.10:FF:000003">
    <property type="entry name" value="Olfactory receptor"/>
    <property type="match status" value="1"/>
</dbReference>
<keyword evidence="13" id="KW-1185">Reference proteome</keyword>
<keyword evidence="5 9" id="KW-0297">G-protein coupled receptor</keyword>
<feature type="transmembrane region" description="Helical" evidence="10">
    <location>
        <begin position="272"/>
        <end position="292"/>
    </location>
</feature>
<dbReference type="InterPro" id="IPR017452">
    <property type="entry name" value="GPCR_Rhodpsn_7TM"/>
</dbReference>
<dbReference type="CDD" id="cd15410">
    <property type="entry name" value="7tmA_OR5D-like"/>
    <property type="match status" value="1"/>
</dbReference>
<evidence type="ECO:0000256" key="6">
    <source>
        <dbReference type="ARBA" id="ARBA00023136"/>
    </source>
</evidence>
<evidence type="ECO:0000256" key="5">
    <source>
        <dbReference type="ARBA" id="ARBA00023040"/>
    </source>
</evidence>
<dbReference type="STRING" id="38772.ENSGAGP00000002180"/>
<evidence type="ECO:0000256" key="9">
    <source>
        <dbReference type="RuleBase" id="RU000688"/>
    </source>
</evidence>
<dbReference type="PRINTS" id="PR00237">
    <property type="entry name" value="GPCRRHODOPSN"/>
</dbReference>
<keyword evidence="10" id="KW-0552">Olfaction</keyword>
<keyword evidence="7 9" id="KW-0675">Receptor</keyword>
<dbReference type="Proteomes" id="UP000291020">
    <property type="component" value="Unassembled WGS sequence"/>
</dbReference>
<evidence type="ECO:0000313" key="13">
    <source>
        <dbReference type="Proteomes" id="UP000291020"/>
    </source>
</evidence>
<dbReference type="GO" id="GO:0004930">
    <property type="term" value="F:G protein-coupled receptor activity"/>
    <property type="evidence" value="ECO:0007669"/>
    <property type="project" value="UniProtKB-KW"/>
</dbReference>
<protein>
    <recommendedName>
        <fullName evidence="10">Olfactory receptor</fullName>
    </recommendedName>
</protein>